<keyword evidence="1" id="KW-0812">Transmembrane</keyword>
<evidence type="ECO:0000313" key="2">
    <source>
        <dbReference type="EMBL" id="CAJ1407980.1"/>
    </source>
</evidence>
<sequence>GPGLKPSKVSMAVPWWVSVAAACLLTNVAEERGRSTQSEGRRLGEFMHVPQPPMHILHENKTTLLEFEIPCYLMIHPCGEVRIPPEGLNFSFPFGSWYAMGSDSVVSTIRQTEHAFSQYTLYFALATAAVFLYQDIRSGMQERPGVEEAKAKKQLGPRSRSDLKLKYGLVELSDSEDEEHIAEERTSRLDINAADYLAKGNIYRVLAALHPIPLVRTNFTTTPKSLMSTSRWTGLVGKSIICAFMQLYLPWRILCGVYAEWQWDGTKSPLWFMANAYLFTTMFASLASLCNIFRCKAEKQVVEDSEANYFLLVHRRPFTERERIVIERFQRDHPTALELDR</sequence>
<keyword evidence="3" id="KW-1185">Reference proteome</keyword>
<dbReference type="EMBL" id="CAUJNA010003700">
    <property type="protein sequence ID" value="CAJ1407980.1"/>
    <property type="molecule type" value="Genomic_DNA"/>
</dbReference>
<feature type="transmembrane region" description="Helical" evidence="1">
    <location>
        <begin position="271"/>
        <end position="293"/>
    </location>
</feature>
<keyword evidence="1" id="KW-0472">Membrane</keyword>
<name>A0AA36JKP1_9DINO</name>
<accession>A0AA36JKP1</accession>
<protein>
    <submittedName>
        <fullName evidence="2">Uncharacterized protein</fullName>
    </submittedName>
</protein>
<gene>
    <name evidence="2" type="ORF">EVOR1521_LOCUS29552</name>
</gene>
<keyword evidence="1" id="KW-1133">Transmembrane helix</keyword>
<feature type="transmembrane region" description="Helical" evidence="1">
    <location>
        <begin position="12"/>
        <end position="29"/>
    </location>
</feature>
<organism evidence="2 3">
    <name type="scientific">Effrenium voratum</name>
    <dbReference type="NCBI Taxonomy" id="2562239"/>
    <lineage>
        <taxon>Eukaryota</taxon>
        <taxon>Sar</taxon>
        <taxon>Alveolata</taxon>
        <taxon>Dinophyceae</taxon>
        <taxon>Suessiales</taxon>
        <taxon>Symbiodiniaceae</taxon>
        <taxon>Effrenium</taxon>
    </lineage>
</organism>
<feature type="transmembrane region" description="Helical" evidence="1">
    <location>
        <begin position="232"/>
        <end position="251"/>
    </location>
</feature>
<dbReference type="Proteomes" id="UP001178507">
    <property type="component" value="Unassembled WGS sequence"/>
</dbReference>
<reference evidence="2" key="1">
    <citation type="submission" date="2023-08" db="EMBL/GenBank/DDBJ databases">
        <authorList>
            <person name="Chen Y."/>
            <person name="Shah S."/>
            <person name="Dougan E. K."/>
            <person name="Thang M."/>
            <person name="Chan C."/>
        </authorList>
    </citation>
    <scope>NUCLEOTIDE SEQUENCE</scope>
</reference>
<evidence type="ECO:0000313" key="3">
    <source>
        <dbReference type="Proteomes" id="UP001178507"/>
    </source>
</evidence>
<feature type="non-terminal residue" evidence="2">
    <location>
        <position position="1"/>
    </location>
</feature>
<evidence type="ECO:0000256" key="1">
    <source>
        <dbReference type="SAM" id="Phobius"/>
    </source>
</evidence>
<comment type="caution">
    <text evidence="2">The sequence shown here is derived from an EMBL/GenBank/DDBJ whole genome shotgun (WGS) entry which is preliminary data.</text>
</comment>
<feature type="non-terminal residue" evidence="2">
    <location>
        <position position="341"/>
    </location>
</feature>
<dbReference type="AlphaFoldDB" id="A0AA36JKP1"/>
<proteinExistence type="predicted"/>